<accession>D6TE67</accession>
<proteinExistence type="predicted"/>
<sequence length="77" mass="8383">MPLVLEANGNLTRMLELVALGEEERKLVEQGMALNQLLLSRLADEPTPAGPTPRELHSGKRKPLSVLTETVGLVKPD</sequence>
<protein>
    <submittedName>
        <fullName evidence="1">Uncharacterized protein</fullName>
    </submittedName>
</protein>
<dbReference type="Proteomes" id="UP000004508">
    <property type="component" value="Unassembled WGS sequence"/>
</dbReference>
<dbReference type="EMBL" id="ADVG01000001">
    <property type="protein sequence ID" value="EFH88440.1"/>
    <property type="molecule type" value="Genomic_DNA"/>
</dbReference>
<comment type="caution">
    <text evidence="1">The sequence shown here is derived from an EMBL/GenBank/DDBJ whole genome shotgun (WGS) entry which is preliminary data.</text>
</comment>
<organism evidence="1 2">
    <name type="scientific">Ktedonobacter racemifer DSM 44963</name>
    <dbReference type="NCBI Taxonomy" id="485913"/>
    <lineage>
        <taxon>Bacteria</taxon>
        <taxon>Bacillati</taxon>
        <taxon>Chloroflexota</taxon>
        <taxon>Ktedonobacteria</taxon>
        <taxon>Ktedonobacterales</taxon>
        <taxon>Ktedonobacteraceae</taxon>
        <taxon>Ktedonobacter</taxon>
    </lineage>
</organism>
<dbReference type="AlphaFoldDB" id="D6TE67"/>
<dbReference type="STRING" id="485913.Krac_9906"/>
<keyword evidence="2" id="KW-1185">Reference proteome</keyword>
<dbReference type="InParanoid" id="D6TE67"/>
<evidence type="ECO:0000313" key="1">
    <source>
        <dbReference type="EMBL" id="EFH88440.1"/>
    </source>
</evidence>
<gene>
    <name evidence="1" type="ORF">Krac_9906</name>
</gene>
<name>D6TE67_KTERA</name>
<evidence type="ECO:0000313" key="2">
    <source>
        <dbReference type="Proteomes" id="UP000004508"/>
    </source>
</evidence>
<reference evidence="1 2" key="1">
    <citation type="journal article" date="2011" name="Stand. Genomic Sci.">
        <title>Non-contiguous finished genome sequence and contextual data of the filamentous soil bacterium Ktedonobacter racemifer type strain (SOSP1-21).</title>
        <authorList>
            <person name="Chang Y.J."/>
            <person name="Land M."/>
            <person name="Hauser L."/>
            <person name="Chertkov O."/>
            <person name="Del Rio T.G."/>
            <person name="Nolan M."/>
            <person name="Copeland A."/>
            <person name="Tice H."/>
            <person name="Cheng J.F."/>
            <person name="Lucas S."/>
            <person name="Han C."/>
            <person name="Goodwin L."/>
            <person name="Pitluck S."/>
            <person name="Ivanova N."/>
            <person name="Ovchinikova G."/>
            <person name="Pati A."/>
            <person name="Chen A."/>
            <person name="Palaniappan K."/>
            <person name="Mavromatis K."/>
            <person name="Liolios K."/>
            <person name="Brettin T."/>
            <person name="Fiebig A."/>
            <person name="Rohde M."/>
            <person name="Abt B."/>
            <person name="Goker M."/>
            <person name="Detter J.C."/>
            <person name="Woyke T."/>
            <person name="Bristow J."/>
            <person name="Eisen J.A."/>
            <person name="Markowitz V."/>
            <person name="Hugenholtz P."/>
            <person name="Kyrpides N.C."/>
            <person name="Klenk H.P."/>
            <person name="Lapidus A."/>
        </authorList>
    </citation>
    <scope>NUCLEOTIDE SEQUENCE [LARGE SCALE GENOMIC DNA]</scope>
    <source>
        <strain evidence="2">DSM 44963</strain>
    </source>
</reference>